<evidence type="ECO:0000313" key="1">
    <source>
        <dbReference type="EMBL" id="CAD7078087.1"/>
    </source>
</evidence>
<dbReference type="InParanoid" id="A0A7R8UCB4"/>
<dbReference type="Proteomes" id="UP000594454">
    <property type="component" value="Chromosome 1"/>
</dbReference>
<dbReference type="EMBL" id="LR899009">
    <property type="protein sequence ID" value="CAD7078087.1"/>
    <property type="molecule type" value="Genomic_DNA"/>
</dbReference>
<reference evidence="1 2" key="1">
    <citation type="submission" date="2020-11" db="EMBL/GenBank/DDBJ databases">
        <authorList>
            <person name="Wallbank WR R."/>
            <person name="Pardo Diaz C."/>
            <person name="Kozak K."/>
            <person name="Martin S."/>
            <person name="Jiggins C."/>
            <person name="Moest M."/>
            <person name="Warren A I."/>
            <person name="Generalovic N T."/>
            <person name="Byers J.R.P. K."/>
            <person name="Montejo-Kovacevich G."/>
            <person name="Yen C E."/>
        </authorList>
    </citation>
    <scope>NUCLEOTIDE SEQUENCE [LARGE SCALE GENOMIC DNA]</scope>
</reference>
<evidence type="ECO:0000313" key="2">
    <source>
        <dbReference type="Proteomes" id="UP000594454"/>
    </source>
</evidence>
<dbReference type="AlphaFoldDB" id="A0A7R8UCB4"/>
<protein>
    <submittedName>
        <fullName evidence="1">Uncharacterized protein</fullName>
    </submittedName>
</protein>
<proteinExistence type="predicted"/>
<accession>A0A7R8UCB4</accession>
<keyword evidence="2" id="KW-1185">Reference proteome</keyword>
<name>A0A7R8UCB4_HERIL</name>
<organism evidence="1 2">
    <name type="scientific">Hermetia illucens</name>
    <name type="common">Black soldier fly</name>
    <dbReference type="NCBI Taxonomy" id="343691"/>
    <lineage>
        <taxon>Eukaryota</taxon>
        <taxon>Metazoa</taxon>
        <taxon>Ecdysozoa</taxon>
        <taxon>Arthropoda</taxon>
        <taxon>Hexapoda</taxon>
        <taxon>Insecta</taxon>
        <taxon>Pterygota</taxon>
        <taxon>Neoptera</taxon>
        <taxon>Endopterygota</taxon>
        <taxon>Diptera</taxon>
        <taxon>Brachycera</taxon>
        <taxon>Stratiomyomorpha</taxon>
        <taxon>Stratiomyidae</taxon>
        <taxon>Hermetiinae</taxon>
        <taxon>Hermetia</taxon>
    </lineage>
</organism>
<sequence length="74" mass="8372">MKSFLGANIRVLEMPRYKLNEIGITDFSLTIGTIAQYYLFYGYSPKSTYIVPKSSLYVCQYLTALNVLAKFGVS</sequence>
<gene>
    <name evidence="1" type="ORF">HERILL_LOCUS1377</name>
</gene>